<dbReference type="Gene3D" id="3.40.50.150">
    <property type="entry name" value="Vaccinia Virus protein VP39"/>
    <property type="match status" value="1"/>
</dbReference>
<dbReference type="HAMAP" id="MF_00934">
    <property type="entry name" value="23SrRNA_methyltr_J"/>
    <property type="match status" value="1"/>
</dbReference>
<comment type="caution">
    <text evidence="2">The sequence shown here is derived from an EMBL/GenBank/DDBJ whole genome shotgun (WGS) entry which is preliminary data.</text>
</comment>
<feature type="binding site" evidence="1">
    <location>
        <position position="18"/>
    </location>
    <ligand>
        <name>S-adenosyl-L-methionine</name>
        <dbReference type="ChEBI" id="CHEBI:59789"/>
    </ligand>
</feature>
<evidence type="ECO:0000256" key="1">
    <source>
        <dbReference type="HAMAP-Rule" id="MF_00934"/>
    </source>
</evidence>
<feature type="binding site" evidence="1">
    <location>
        <position position="41"/>
    </location>
    <ligand>
        <name>S-adenosyl-L-methionine</name>
        <dbReference type="ChEBI" id="CHEBI:59789"/>
    </ligand>
</feature>
<keyword evidence="1 2" id="KW-0808">Transferase</keyword>
<keyword evidence="1" id="KW-0694">RNA-binding</keyword>
<dbReference type="GO" id="GO:0070475">
    <property type="term" value="P:rRNA base methylation"/>
    <property type="evidence" value="ECO:0007669"/>
    <property type="project" value="UniProtKB-UniRule"/>
</dbReference>
<dbReference type="GO" id="GO:0036307">
    <property type="term" value="F:23S rRNA (adenine(2030)-N(6))-methyltransferase activity"/>
    <property type="evidence" value="ECO:0007669"/>
    <property type="project" value="UniProtKB-UniRule"/>
</dbReference>
<comment type="similarity">
    <text evidence="1">Belongs to the RlmJ family.</text>
</comment>
<organism evidence="2 3">
    <name type="scientific">Enterovirga aerilata</name>
    <dbReference type="NCBI Taxonomy" id="2730920"/>
    <lineage>
        <taxon>Bacteria</taxon>
        <taxon>Pseudomonadati</taxon>
        <taxon>Pseudomonadota</taxon>
        <taxon>Alphaproteobacteria</taxon>
        <taxon>Hyphomicrobiales</taxon>
        <taxon>Methylobacteriaceae</taxon>
        <taxon>Enterovirga</taxon>
    </lineage>
</organism>
<feature type="active site" description="Proton acceptor" evidence="1">
    <location>
        <position position="165"/>
    </location>
</feature>
<dbReference type="SUPFAM" id="SSF53335">
    <property type="entry name" value="S-adenosyl-L-methionine-dependent methyltransferases"/>
    <property type="match status" value="1"/>
</dbReference>
<feature type="binding site" evidence="1">
    <location>
        <position position="119"/>
    </location>
    <ligand>
        <name>S-adenosyl-L-methionine</name>
        <dbReference type="ChEBI" id="CHEBI:59789"/>
    </ligand>
</feature>
<feature type="binding site" evidence="1">
    <location>
        <position position="165"/>
    </location>
    <ligand>
        <name>S-adenosyl-L-methionine</name>
        <dbReference type="ChEBI" id="CHEBI:59789"/>
    </ligand>
</feature>
<reference evidence="2 3" key="1">
    <citation type="submission" date="2020-04" db="EMBL/GenBank/DDBJ databases">
        <title>Enterovirga sp. isolate from soil.</title>
        <authorList>
            <person name="Chea S."/>
            <person name="Kim D.-U."/>
        </authorList>
    </citation>
    <scope>NUCLEOTIDE SEQUENCE [LARGE SCALE GENOMIC DNA]</scope>
    <source>
        <strain evidence="2 3">DB1703</strain>
    </source>
</reference>
<dbReference type="RefSeq" id="WP_171219016.1">
    <property type="nucleotide sequence ID" value="NZ_JABEPP010000004.1"/>
</dbReference>
<keyword evidence="3" id="KW-1185">Reference proteome</keyword>
<proteinExistence type="inferred from homology"/>
<name>A0A849I7Y5_9HYPH</name>
<comment type="subunit">
    <text evidence="1">Monomer.</text>
</comment>
<accession>A0A849I7Y5</accession>
<feature type="binding site" evidence="1">
    <location>
        <begin position="144"/>
        <end position="145"/>
    </location>
    <ligand>
        <name>S-adenosyl-L-methionine</name>
        <dbReference type="ChEBI" id="CHEBI:59789"/>
    </ligand>
</feature>
<comment type="catalytic activity">
    <reaction evidence="1">
        <text>adenosine(2030) in 23S rRNA + S-adenosyl-L-methionine = N(6)-methyladenosine(2030) in 23S rRNA + S-adenosyl-L-homocysteine + H(+)</text>
        <dbReference type="Rhea" id="RHEA:43736"/>
        <dbReference type="Rhea" id="RHEA-COMP:10668"/>
        <dbReference type="Rhea" id="RHEA-COMP:10669"/>
        <dbReference type="ChEBI" id="CHEBI:15378"/>
        <dbReference type="ChEBI" id="CHEBI:57856"/>
        <dbReference type="ChEBI" id="CHEBI:59789"/>
        <dbReference type="ChEBI" id="CHEBI:74411"/>
        <dbReference type="ChEBI" id="CHEBI:74449"/>
        <dbReference type="EC" id="2.1.1.266"/>
    </reaction>
</comment>
<dbReference type="Pfam" id="PF04378">
    <property type="entry name" value="RsmJ"/>
    <property type="match status" value="1"/>
</dbReference>
<evidence type="ECO:0000313" key="3">
    <source>
        <dbReference type="Proteomes" id="UP000564885"/>
    </source>
</evidence>
<dbReference type="AlphaFoldDB" id="A0A849I7Y5"/>
<protein>
    <recommendedName>
        <fullName evidence="1">Ribosomal RNA large subunit methyltransferase J</fullName>
        <ecNumber evidence="1">2.1.1.266</ecNumber>
    </recommendedName>
    <alternativeName>
        <fullName evidence="1">23S rRNA (adenine(2030)-N6)-methyltransferase</fullName>
    </alternativeName>
    <alternativeName>
        <fullName evidence="1">23S rRNA m6A2030 methyltransferase</fullName>
    </alternativeName>
</protein>
<dbReference type="GO" id="GO:0005829">
    <property type="term" value="C:cytosol"/>
    <property type="evidence" value="ECO:0007669"/>
    <property type="project" value="TreeGrafter"/>
</dbReference>
<dbReference type="PANTHER" id="PTHR37426:SF1">
    <property type="entry name" value="RIBOSOMAL RNA LARGE SUBUNIT METHYLTRANSFERASE J"/>
    <property type="match status" value="1"/>
</dbReference>
<dbReference type="EC" id="2.1.1.266" evidence="1"/>
<dbReference type="InterPro" id="IPR007473">
    <property type="entry name" value="RlmJ"/>
</dbReference>
<dbReference type="EMBL" id="JABEPP010000004">
    <property type="protein sequence ID" value="NNM73498.1"/>
    <property type="molecule type" value="Genomic_DNA"/>
</dbReference>
<keyword evidence="1" id="KW-0949">S-adenosyl-L-methionine</keyword>
<dbReference type="InterPro" id="IPR029063">
    <property type="entry name" value="SAM-dependent_MTases_sf"/>
</dbReference>
<sequence length="294" mass="32687">MNYRHAFHAGNFADVMKHALLARILVHLRGKETPFRVVDTHAGIGRYDLAGPQAERTLEWRAGIGRMEEPFGPEVEPLLAPYREVIGATRARYGETVYPGSPAIVRELLRPADRAVFVEKHPEDGAVLAERFNAVHNIKVMLMDGWIALRGLIPPKERRGLVLIDPPFEEPGELARAASRLRDAMRRWPTGIFAVWYPIKDMAEIESFVAAASGAQARDLLRLELLVDRPDGLRLAGSGLLVANPPWTLAGEAGLLLPALAERLARRDYGAFRCERLEREPPRETRGPHVPGGS</sequence>
<comment type="function">
    <text evidence="1">Specifically methylates the adenine in position 2030 of 23S rRNA.</text>
</comment>
<keyword evidence="1 2" id="KW-0489">Methyltransferase</keyword>
<evidence type="ECO:0000313" key="2">
    <source>
        <dbReference type="EMBL" id="NNM73498.1"/>
    </source>
</evidence>
<feature type="site" description="Interaction with substrate rRNA" evidence="1">
    <location>
        <position position="3"/>
    </location>
</feature>
<feature type="binding site" evidence="1">
    <location>
        <position position="101"/>
    </location>
    <ligand>
        <name>S-adenosyl-L-methionine</name>
        <dbReference type="ChEBI" id="CHEBI:59789"/>
    </ligand>
</feature>
<keyword evidence="1" id="KW-0698">rRNA processing</keyword>
<gene>
    <name evidence="1" type="primary">rlmJ</name>
    <name evidence="2" type="ORF">HJG44_14005</name>
</gene>
<dbReference type="PANTHER" id="PTHR37426">
    <property type="entry name" value="RIBOSOMAL RNA LARGE SUBUNIT METHYLTRANSFERASE J"/>
    <property type="match status" value="1"/>
</dbReference>
<dbReference type="GO" id="GO:0003723">
    <property type="term" value="F:RNA binding"/>
    <property type="evidence" value="ECO:0007669"/>
    <property type="project" value="UniProtKB-UniRule"/>
</dbReference>
<dbReference type="Proteomes" id="UP000564885">
    <property type="component" value="Unassembled WGS sequence"/>
</dbReference>